<accession>A0A402CRN5</accession>
<reference evidence="1 2" key="1">
    <citation type="journal article" date="2019" name="Int. J. Syst. Evol. Microbiol.">
        <title>Capsulimonas corticalis gen. nov., sp. nov., an aerobic capsulated bacterium, of a novel bacterial order, Capsulimonadales ord. nov., of the class Armatimonadia of the phylum Armatimonadetes.</title>
        <authorList>
            <person name="Li J."/>
            <person name="Kudo C."/>
            <person name="Tonouchi A."/>
        </authorList>
    </citation>
    <scope>NUCLEOTIDE SEQUENCE [LARGE SCALE GENOMIC DNA]</scope>
    <source>
        <strain evidence="1 2">AX-7</strain>
    </source>
</reference>
<dbReference type="InterPro" id="IPR002625">
    <property type="entry name" value="Smr_dom"/>
</dbReference>
<dbReference type="KEGG" id="ccot:CCAX7_001090"/>
<sequence length="160" mass="18398">MKIKLDLHPIYNDSREIEASLLKGIEDAVTKRATELEIIPGKGSGALKKTVVRFLERPEIRAQYHRIEKDGDNWGRLFVHFRWARLQEKKHEPIPEERIDYKCFCCDAAVSTRVDREALDEGPTEVRIEECPSCGSPNKLTFQLKKRGDVSVRAVSGYEE</sequence>
<dbReference type="OrthoDB" id="9808166at2"/>
<evidence type="ECO:0000313" key="2">
    <source>
        <dbReference type="Proteomes" id="UP000287394"/>
    </source>
</evidence>
<gene>
    <name evidence="1" type="ORF">CCAX7_001090</name>
</gene>
<evidence type="ECO:0000313" key="1">
    <source>
        <dbReference type="EMBL" id="BDI28058.1"/>
    </source>
</evidence>
<keyword evidence="2" id="KW-1185">Reference proteome</keyword>
<dbReference type="Pfam" id="PF01713">
    <property type="entry name" value="Smr"/>
    <property type="match status" value="1"/>
</dbReference>
<protein>
    <submittedName>
        <fullName evidence="1">Uncharacterized protein</fullName>
    </submittedName>
</protein>
<name>A0A402CRN5_9BACT</name>
<proteinExistence type="predicted"/>
<dbReference type="Proteomes" id="UP000287394">
    <property type="component" value="Chromosome"/>
</dbReference>
<dbReference type="Gene3D" id="3.30.1370.110">
    <property type="match status" value="1"/>
</dbReference>
<organism evidence="1 2">
    <name type="scientific">Capsulimonas corticalis</name>
    <dbReference type="NCBI Taxonomy" id="2219043"/>
    <lineage>
        <taxon>Bacteria</taxon>
        <taxon>Bacillati</taxon>
        <taxon>Armatimonadota</taxon>
        <taxon>Armatimonadia</taxon>
        <taxon>Capsulimonadales</taxon>
        <taxon>Capsulimonadaceae</taxon>
        <taxon>Capsulimonas</taxon>
    </lineage>
</organism>
<dbReference type="InterPro" id="IPR036063">
    <property type="entry name" value="Smr_dom_sf"/>
</dbReference>
<dbReference type="AlphaFoldDB" id="A0A402CRN5"/>
<dbReference type="EMBL" id="AP025739">
    <property type="protein sequence ID" value="BDI28058.1"/>
    <property type="molecule type" value="Genomic_DNA"/>
</dbReference>